<organism evidence="2 3">
    <name type="scientific">Humibacillus xanthopallidus</name>
    <dbReference type="NCBI Taxonomy" id="412689"/>
    <lineage>
        <taxon>Bacteria</taxon>
        <taxon>Bacillati</taxon>
        <taxon>Actinomycetota</taxon>
        <taxon>Actinomycetes</taxon>
        <taxon>Micrococcales</taxon>
        <taxon>Intrasporangiaceae</taxon>
        <taxon>Humibacillus</taxon>
    </lineage>
</organism>
<dbReference type="InterPro" id="IPR017850">
    <property type="entry name" value="Alkaline_phosphatase_core_sf"/>
</dbReference>
<protein>
    <submittedName>
        <fullName evidence="2">Arylsulfatase</fullName>
    </submittedName>
</protein>
<evidence type="ECO:0000313" key="3">
    <source>
        <dbReference type="Proteomes" id="UP000320085"/>
    </source>
</evidence>
<dbReference type="Proteomes" id="UP000320085">
    <property type="component" value="Unassembled WGS sequence"/>
</dbReference>
<gene>
    <name evidence="2" type="ORF">FHX52_2841</name>
</gene>
<dbReference type="AlphaFoldDB" id="A0A543PPY8"/>
<dbReference type="PANTHER" id="PTHR46615">
    <property type="entry name" value="ARYLSULFATASE K"/>
    <property type="match status" value="1"/>
</dbReference>
<dbReference type="RefSeq" id="WP_185747290.1">
    <property type="nucleotide sequence ID" value="NZ_BAAAQC010000004.1"/>
</dbReference>
<dbReference type="Pfam" id="PF00884">
    <property type="entry name" value="Sulfatase"/>
    <property type="match status" value="1"/>
</dbReference>
<evidence type="ECO:0000259" key="1">
    <source>
        <dbReference type="Pfam" id="PF00884"/>
    </source>
</evidence>
<dbReference type="SUPFAM" id="SSF53649">
    <property type="entry name" value="Alkaline phosphatase-like"/>
    <property type="match status" value="1"/>
</dbReference>
<feature type="domain" description="Sulfatase N-terminal" evidence="1">
    <location>
        <begin position="15"/>
        <end position="368"/>
    </location>
</feature>
<dbReference type="PANTHER" id="PTHR46615:SF1">
    <property type="entry name" value="ARYLSULFATASE K"/>
    <property type="match status" value="1"/>
</dbReference>
<comment type="caution">
    <text evidence="2">The sequence shown here is derived from an EMBL/GenBank/DDBJ whole genome shotgun (WGS) entry which is preliminary data.</text>
</comment>
<dbReference type="InterPro" id="IPR051849">
    <property type="entry name" value="GAG-degrading_sulfatase"/>
</dbReference>
<accession>A0A543PPY8</accession>
<evidence type="ECO:0000313" key="2">
    <source>
        <dbReference type="EMBL" id="TQN46135.1"/>
    </source>
</evidence>
<name>A0A543PPY8_9MICO</name>
<dbReference type="Gene3D" id="3.40.720.10">
    <property type="entry name" value="Alkaline Phosphatase, subunit A"/>
    <property type="match status" value="1"/>
</dbReference>
<dbReference type="EMBL" id="VFQF01000002">
    <property type="protein sequence ID" value="TQN46135.1"/>
    <property type="molecule type" value="Genomic_DNA"/>
</dbReference>
<dbReference type="GO" id="GO:0004065">
    <property type="term" value="F:arylsulfatase activity"/>
    <property type="evidence" value="ECO:0007669"/>
    <property type="project" value="TreeGrafter"/>
</dbReference>
<sequence length="549" mass="60000">MTASTPSLGGPAGRPNVLLITTDEQRWSLPTPAGFHLPARDWLAERGTTFDRYYVASAMCSSSRSVMYTGRHVPITQIYDNDNMPYIRPLDPSLGTLGTMMRAAGYYTSYQGKWHLSNAYQSPTKQTSTVDELEPYGFSEFNDWGDIDGGAWAGLKIDPVIAGQAVKWLRDRAPVVGQDQPWFMAVNFVNPHDVMSYDYGTRRSIAPPPNLAEAVTVRPPADTPIYNKVWDLELPATAGDDLSSAPQAVREYAGLASTMFGDISSPEQWRLGMNFYLNCIRDVDRSIALVLDALAASGQADRTVVVFTSDHGEMAGSHGLRQKGNLVYDENFHVPLVVVHPDVAGGGRSHALGSAVDLAPTILELAGVDPERLRSEFSGLHGQSLAPVLLDPEARPREGVLTAVESVLTLDADFWRAFGSGDAPARVQSGELRPDWRKRGFLRGWTDERYTFGRYFSPLEPNRPGGVDELLRDNDVVLYDRQSDPGETNNLASDPEHRGLVESLGAKLEALIDAEIGADEHAWVAERPILLGPPRWRGDSVGAVPAASA</sequence>
<dbReference type="GO" id="GO:0015024">
    <property type="term" value="F:glucuronate-2-sulfatase activity"/>
    <property type="evidence" value="ECO:0007669"/>
    <property type="project" value="TreeGrafter"/>
</dbReference>
<dbReference type="InterPro" id="IPR000917">
    <property type="entry name" value="Sulfatase_N"/>
</dbReference>
<reference evidence="2 3" key="1">
    <citation type="submission" date="2019-06" db="EMBL/GenBank/DDBJ databases">
        <title>Sequencing the genomes of 1000 actinobacteria strains.</title>
        <authorList>
            <person name="Klenk H.-P."/>
        </authorList>
    </citation>
    <scope>NUCLEOTIDE SEQUENCE [LARGE SCALE GENOMIC DNA]</scope>
    <source>
        <strain evidence="2 3">DSM 21776</strain>
    </source>
</reference>
<dbReference type="CDD" id="cd16035">
    <property type="entry name" value="sulfatase_like"/>
    <property type="match status" value="1"/>
</dbReference>
<proteinExistence type="predicted"/>